<evidence type="ECO:0000256" key="5">
    <source>
        <dbReference type="PROSITE-ProRule" id="PRU10141"/>
    </source>
</evidence>
<keyword evidence="6" id="KW-1133">Transmembrane helix</keyword>
<feature type="transmembrane region" description="Helical" evidence="6">
    <location>
        <begin position="641"/>
        <end position="663"/>
    </location>
</feature>
<feature type="domain" description="Protein kinase" evidence="7">
    <location>
        <begin position="682"/>
        <end position="953"/>
    </location>
</feature>
<evidence type="ECO:0000256" key="2">
    <source>
        <dbReference type="ARBA" id="ARBA00022741"/>
    </source>
</evidence>
<gene>
    <name evidence="8" type="primary">A05p016640.1_BraROA</name>
    <name evidence="8" type="ORF">IGI04_018521</name>
</gene>
<feature type="binding site" evidence="5">
    <location>
        <position position="378"/>
    </location>
    <ligand>
        <name>ATP</name>
        <dbReference type="ChEBI" id="CHEBI:30616"/>
    </ligand>
</feature>
<dbReference type="SMART" id="SM00220">
    <property type="entry name" value="S_TKc"/>
    <property type="match status" value="3"/>
</dbReference>
<keyword evidence="4 5" id="KW-0067">ATP-binding</keyword>
<name>A0ABQ7MD65_BRACM</name>
<reference evidence="8 9" key="1">
    <citation type="submission" date="2021-03" db="EMBL/GenBank/DDBJ databases">
        <authorList>
            <person name="King G.J."/>
            <person name="Bancroft I."/>
            <person name="Baten A."/>
            <person name="Bloomfield J."/>
            <person name="Borpatragohain P."/>
            <person name="He Z."/>
            <person name="Irish N."/>
            <person name="Irwin J."/>
            <person name="Liu K."/>
            <person name="Mauleon R.P."/>
            <person name="Moore J."/>
            <person name="Morris R."/>
            <person name="Ostergaard L."/>
            <person name="Wang B."/>
            <person name="Wells R."/>
        </authorList>
    </citation>
    <scope>NUCLEOTIDE SEQUENCE [LARGE SCALE GENOMIC DNA]</scope>
    <source>
        <strain evidence="8">R-o-18</strain>
        <tissue evidence="8">Leaf</tissue>
    </source>
</reference>
<proteinExistence type="predicted"/>
<dbReference type="Gene3D" id="1.10.510.10">
    <property type="entry name" value="Transferase(Phosphotransferase) domain 1"/>
    <property type="match status" value="3"/>
</dbReference>
<dbReference type="PANTHER" id="PTHR48011">
    <property type="entry name" value="CCR4-NOT TRANSCRIPTIONAL COMPLEX SUBUNIT CAF120-RELATED"/>
    <property type="match status" value="1"/>
</dbReference>
<organism evidence="8 9">
    <name type="scientific">Brassica rapa subsp. trilocularis</name>
    <dbReference type="NCBI Taxonomy" id="1813537"/>
    <lineage>
        <taxon>Eukaryota</taxon>
        <taxon>Viridiplantae</taxon>
        <taxon>Streptophyta</taxon>
        <taxon>Embryophyta</taxon>
        <taxon>Tracheophyta</taxon>
        <taxon>Spermatophyta</taxon>
        <taxon>Magnoliopsida</taxon>
        <taxon>eudicotyledons</taxon>
        <taxon>Gunneridae</taxon>
        <taxon>Pentapetalae</taxon>
        <taxon>rosids</taxon>
        <taxon>malvids</taxon>
        <taxon>Brassicales</taxon>
        <taxon>Brassicaceae</taxon>
        <taxon>Brassiceae</taxon>
        <taxon>Brassica</taxon>
    </lineage>
</organism>
<keyword evidence="6" id="KW-0472">Membrane</keyword>
<dbReference type="InterPro" id="IPR011009">
    <property type="entry name" value="Kinase-like_dom_sf"/>
</dbReference>
<dbReference type="Proteomes" id="UP000823674">
    <property type="component" value="Chromosome A05"/>
</dbReference>
<dbReference type="PANTHER" id="PTHR48011:SF81">
    <property type="entry name" value="PROTEIN KINASE DOMAIN-CONTAINING PROTEIN"/>
    <property type="match status" value="1"/>
</dbReference>
<comment type="caution">
    <text evidence="8">The sequence shown here is derived from an EMBL/GenBank/DDBJ whole genome shotgun (WGS) entry which is preliminary data.</text>
</comment>
<evidence type="ECO:0000313" key="9">
    <source>
        <dbReference type="Proteomes" id="UP000823674"/>
    </source>
</evidence>
<dbReference type="EMBL" id="JADBGQ010000005">
    <property type="protein sequence ID" value="KAG5396707.1"/>
    <property type="molecule type" value="Genomic_DNA"/>
</dbReference>
<dbReference type="InterPro" id="IPR008271">
    <property type="entry name" value="Ser/Thr_kinase_AS"/>
</dbReference>
<evidence type="ECO:0000259" key="7">
    <source>
        <dbReference type="PROSITE" id="PS50011"/>
    </source>
</evidence>
<keyword evidence="3" id="KW-0418">Kinase</keyword>
<dbReference type="PROSITE" id="PS50011">
    <property type="entry name" value="PROTEIN_KINASE_DOM"/>
    <property type="match status" value="3"/>
</dbReference>
<evidence type="ECO:0000313" key="8">
    <source>
        <dbReference type="EMBL" id="KAG5396707.1"/>
    </source>
</evidence>
<dbReference type="InterPro" id="IPR052751">
    <property type="entry name" value="Plant_MAPKKK"/>
</dbReference>
<dbReference type="Gene3D" id="3.30.200.20">
    <property type="entry name" value="Phosphorylase Kinase, domain 1"/>
    <property type="match status" value="1"/>
</dbReference>
<dbReference type="PROSITE" id="PS00107">
    <property type="entry name" value="PROTEIN_KINASE_ATP"/>
    <property type="match status" value="1"/>
</dbReference>
<dbReference type="PROSITE" id="PS00108">
    <property type="entry name" value="PROTEIN_KINASE_ST"/>
    <property type="match status" value="3"/>
</dbReference>
<keyword evidence="1" id="KW-0808">Transferase</keyword>
<dbReference type="SUPFAM" id="SSF56112">
    <property type="entry name" value="Protein kinase-like (PK-like)"/>
    <property type="match status" value="3"/>
</dbReference>
<sequence length="1002" mass="113739">MAIIRVQRCQDKPFMKFVKFLGKGSYGSVDLYRHTKHDGSTSFTAAKVSSDRRTIEREFRVLSQLKGSPRIVRVFSNSLHEGLDSDGNRVFEMPMEYASAGSLSSFVRANKQLNGSAVKDFTRMILEGLVSVHSHGYVHCDLKPDNLLLFPVYDQQAWTYSYQLKIADFGLALKEGEEKSDNWCYHSPFVGTPFYMSPESVRDGTVRKGLDLWSLGCIVLEMYTGKRPWSEFRSLYDLEDVLVEDKKVPAIPDTVPSDARQFLEKCFALEPEDRGTASELLLHPFLVGDDNKKIADDDTILKPDAKLEDSVTTKKALKVKIVSSKLQLFKKPLKLKIIPPRPPGFTFVPFLGKGSFGSVSLYKYKRRHDGKTLYAAAKTSDHKHAESLYIEFQILSELKGCPRIVQCYGTEVQERRNEEGCLEYKIHMEYAPGGSLKSFSNQFQDKKLPDALVRDFTRMLLEGLATIHGRGYVHCDLKPANILVFPSYVNKNGAWRSSHELKISDFGLTRRDGDTSWWQPHHTFAGTAIYMSPESISHGETGKGLDLWSLGCIVLEMYTGQRPWWHTDYKLIDLKNCHGPLIPRDLPFDAKLFLMTCFSPEADDRKDASTLLNHIFLREDVSRITESSPMSAKTGSNPRNISVFVVLLVFFLVGVITLSQGFIETNHTEKAKVWRFRDKPSMKFVKFLGKGSYGSVHLYRHTTHDGSTSFIATKISSDRRTIQREFRVLSQLKGSPRIVRVFSRSLHEGLDRIGNRVYEIPMEYASAGTLSSFIRANKQLNDSTVKDFTRMILQGLVSVHSHGYVHCDLKPGNLLLFPVYDQQTSTNHTYELKIADFGLALKEGEEESDNRKYHSPYVGTPFYMSPESVRDGTVGKALDLWSLGCIVLEMYTGKRPWSEVSFYDLEYFLGEDKKVPEIPDTVPSDARQFLDKCFAVKPEDRGTASELLLHPFLVGDDKKTKQGIEVRIISLKLPLFKRVYNNPLKLKILPPRPPSSTFVPVH</sequence>
<dbReference type="InterPro" id="IPR017441">
    <property type="entry name" value="Protein_kinase_ATP_BS"/>
</dbReference>
<accession>A0ABQ7MD65</accession>
<keyword evidence="6" id="KW-0812">Transmembrane</keyword>
<protein>
    <recommendedName>
        <fullName evidence="7">Protein kinase domain-containing protein</fullName>
    </recommendedName>
</protein>
<evidence type="ECO:0000256" key="4">
    <source>
        <dbReference type="ARBA" id="ARBA00022840"/>
    </source>
</evidence>
<feature type="domain" description="Protein kinase" evidence="7">
    <location>
        <begin position="345"/>
        <end position="617"/>
    </location>
</feature>
<evidence type="ECO:0000256" key="6">
    <source>
        <dbReference type="SAM" id="Phobius"/>
    </source>
</evidence>
<dbReference type="Pfam" id="PF00069">
    <property type="entry name" value="Pkinase"/>
    <property type="match status" value="3"/>
</dbReference>
<evidence type="ECO:0000256" key="1">
    <source>
        <dbReference type="ARBA" id="ARBA00022679"/>
    </source>
</evidence>
<evidence type="ECO:0000256" key="3">
    <source>
        <dbReference type="ARBA" id="ARBA00022777"/>
    </source>
</evidence>
<feature type="domain" description="Protein kinase" evidence="7">
    <location>
        <begin position="15"/>
        <end position="286"/>
    </location>
</feature>
<keyword evidence="2 5" id="KW-0547">Nucleotide-binding</keyword>
<dbReference type="InterPro" id="IPR000719">
    <property type="entry name" value="Prot_kinase_dom"/>
</dbReference>
<keyword evidence="9" id="KW-1185">Reference proteome</keyword>